<evidence type="ECO:0000256" key="1">
    <source>
        <dbReference type="ARBA" id="ARBA00004429"/>
    </source>
</evidence>
<feature type="transmembrane region" description="Helical" evidence="8">
    <location>
        <begin position="133"/>
        <end position="152"/>
    </location>
</feature>
<name>A0A1C0Y6T1_9BACL</name>
<evidence type="ECO:0000256" key="4">
    <source>
        <dbReference type="ARBA" id="ARBA00022519"/>
    </source>
</evidence>
<feature type="transmembrane region" description="Helical" evidence="8">
    <location>
        <begin position="328"/>
        <end position="351"/>
    </location>
</feature>
<feature type="transmembrane region" description="Helical" evidence="8">
    <location>
        <begin position="234"/>
        <end position="257"/>
    </location>
</feature>
<feature type="domain" description="Major facilitator superfamily associated" evidence="9">
    <location>
        <begin position="6"/>
        <end position="360"/>
    </location>
</feature>
<keyword evidence="10" id="KW-0808">Transferase</keyword>
<feature type="transmembrane region" description="Helical" evidence="8">
    <location>
        <begin position="202"/>
        <end position="222"/>
    </location>
</feature>
<keyword evidence="4" id="KW-0997">Cell inner membrane</keyword>
<evidence type="ECO:0000313" key="10">
    <source>
        <dbReference type="EMBL" id="OCS82860.1"/>
    </source>
</evidence>
<evidence type="ECO:0000256" key="5">
    <source>
        <dbReference type="ARBA" id="ARBA00022692"/>
    </source>
</evidence>
<keyword evidence="6 8" id="KW-1133">Transmembrane helix</keyword>
<dbReference type="InterPro" id="IPR024989">
    <property type="entry name" value="MFS_assoc_dom"/>
</dbReference>
<accession>A0A1C0Y6T1</accession>
<dbReference type="SUPFAM" id="SSF103473">
    <property type="entry name" value="MFS general substrate transporter"/>
    <property type="match status" value="1"/>
</dbReference>
<feature type="transmembrane region" description="Helical" evidence="8">
    <location>
        <begin position="71"/>
        <end position="89"/>
    </location>
</feature>
<comment type="subcellular location">
    <subcellularLocation>
        <location evidence="1">Cell inner membrane</location>
        <topology evidence="1">Multi-pass membrane protein</topology>
    </subcellularLocation>
</comment>
<dbReference type="InterPro" id="IPR036259">
    <property type="entry name" value="MFS_trans_sf"/>
</dbReference>
<organism evidence="10 11">
    <name type="scientific">Caryophanon tenue</name>
    <dbReference type="NCBI Taxonomy" id="33978"/>
    <lineage>
        <taxon>Bacteria</taxon>
        <taxon>Bacillati</taxon>
        <taxon>Bacillota</taxon>
        <taxon>Bacilli</taxon>
        <taxon>Bacillales</taxon>
        <taxon>Caryophanaceae</taxon>
        <taxon>Caryophanon</taxon>
    </lineage>
</organism>
<feature type="transmembrane region" description="Helical" evidence="8">
    <location>
        <begin position="299"/>
        <end position="316"/>
    </location>
</feature>
<dbReference type="Gene3D" id="1.20.1250.20">
    <property type="entry name" value="MFS general substrate transporter like domains"/>
    <property type="match status" value="2"/>
</dbReference>
<keyword evidence="7 8" id="KW-0472">Membrane</keyword>
<evidence type="ECO:0000313" key="11">
    <source>
        <dbReference type="Proteomes" id="UP000093199"/>
    </source>
</evidence>
<evidence type="ECO:0000256" key="6">
    <source>
        <dbReference type="ARBA" id="ARBA00022989"/>
    </source>
</evidence>
<feature type="transmembrane region" description="Helical" evidence="8">
    <location>
        <begin position="36"/>
        <end position="59"/>
    </location>
</feature>
<gene>
    <name evidence="10" type="ORF">A6M13_05525</name>
</gene>
<keyword evidence="5 8" id="KW-0812">Transmembrane</keyword>
<dbReference type="PANTHER" id="PTHR23522">
    <property type="entry name" value="BLL5896 PROTEIN"/>
    <property type="match status" value="1"/>
</dbReference>
<proteinExistence type="predicted"/>
<dbReference type="Pfam" id="PF12832">
    <property type="entry name" value="MFS_1_like"/>
    <property type="match status" value="1"/>
</dbReference>
<dbReference type="PIRSF" id="PIRSF004925">
    <property type="entry name" value="HcaT"/>
    <property type="match status" value="1"/>
</dbReference>
<keyword evidence="3" id="KW-1003">Cell membrane</keyword>
<dbReference type="NCBIfam" id="NF037955">
    <property type="entry name" value="mfs"/>
    <property type="match status" value="1"/>
</dbReference>
<feature type="transmembrane region" description="Helical" evidence="8">
    <location>
        <begin position="158"/>
        <end position="181"/>
    </location>
</feature>
<dbReference type="GO" id="GO:0030395">
    <property type="term" value="F:lactose binding"/>
    <property type="evidence" value="ECO:0007669"/>
    <property type="project" value="TreeGrafter"/>
</dbReference>
<feature type="transmembrane region" description="Helical" evidence="8">
    <location>
        <begin position="357"/>
        <end position="377"/>
    </location>
</feature>
<sequence length="388" mass="43120">MNAQRWMSQQFFLFFIGWGVFLPYWTGWLVDAKGITIAQASTIMSIGLVARGLSTLFIFPAISKKYDAKKVIILYAVVSLVTALCYIPAHEFWSLLVVTALFSLSYPSLMPALESAAGILVQRSHLHYGRARSYGSIGFVLMVLVLTLIVGVTNDMAIFWLMLVAIALFCIGLTFATPAVIQEKPETTAQSSQTFRQLLTQKRFVLVLFIVICIQGAHATYYNNGYLYLQHLDVPAYYIGIIINIAVVFEIGILLVADKWFGHWHPVKLLLIAAIGATVRWGMIYIVPSVAMFVVSQSLHALSFALAHYAFILYMTKTLTKAQIPTAQGLYSAFALSWATAILTLFAGRLYEMEPRSAFLAMGVVTVVAIFACVYYLSKDKTMAETMS</sequence>
<feature type="transmembrane region" description="Helical" evidence="8">
    <location>
        <begin position="12"/>
        <end position="30"/>
    </location>
</feature>
<protein>
    <submittedName>
        <fullName evidence="10">3-phosphoglycerate kinase</fullName>
    </submittedName>
</protein>
<dbReference type="GO" id="GO:0005886">
    <property type="term" value="C:plasma membrane"/>
    <property type="evidence" value="ECO:0007669"/>
    <property type="project" value="UniProtKB-SubCell"/>
</dbReference>
<feature type="transmembrane region" description="Helical" evidence="8">
    <location>
        <begin position="95"/>
        <end position="121"/>
    </location>
</feature>
<evidence type="ECO:0000256" key="2">
    <source>
        <dbReference type="ARBA" id="ARBA00022448"/>
    </source>
</evidence>
<dbReference type="AlphaFoldDB" id="A0A1C0Y6T1"/>
<evidence type="ECO:0000259" key="9">
    <source>
        <dbReference type="Pfam" id="PF12832"/>
    </source>
</evidence>
<dbReference type="STRING" id="33978.A6M13_05525"/>
<evidence type="ECO:0000256" key="7">
    <source>
        <dbReference type="ARBA" id="ARBA00023136"/>
    </source>
</evidence>
<dbReference type="RefSeq" id="WP_066547414.1">
    <property type="nucleotide sequence ID" value="NZ_MASJ01000039.1"/>
</dbReference>
<reference evidence="10 11" key="1">
    <citation type="submission" date="2016-07" db="EMBL/GenBank/DDBJ databases">
        <title>Caryophanon tenue genome sequencing.</title>
        <authorList>
            <person name="Verma A."/>
            <person name="Pal Y."/>
            <person name="Krishnamurthi S."/>
        </authorList>
    </citation>
    <scope>NUCLEOTIDE SEQUENCE [LARGE SCALE GENOMIC DNA]</scope>
    <source>
        <strain evidence="10 11">DSM 14152</strain>
    </source>
</reference>
<keyword evidence="11" id="KW-1185">Reference proteome</keyword>
<dbReference type="InterPro" id="IPR026032">
    <property type="entry name" value="HcaT-like"/>
</dbReference>
<dbReference type="GO" id="GO:0015528">
    <property type="term" value="F:lactose:proton symporter activity"/>
    <property type="evidence" value="ECO:0007669"/>
    <property type="project" value="TreeGrafter"/>
</dbReference>
<keyword evidence="10" id="KW-0418">Kinase</keyword>
<evidence type="ECO:0000256" key="8">
    <source>
        <dbReference type="SAM" id="Phobius"/>
    </source>
</evidence>
<dbReference type="GO" id="GO:0016301">
    <property type="term" value="F:kinase activity"/>
    <property type="evidence" value="ECO:0007669"/>
    <property type="project" value="UniProtKB-KW"/>
</dbReference>
<dbReference type="OrthoDB" id="9150135at2"/>
<dbReference type="PANTHER" id="PTHR23522:SF10">
    <property type="entry name" value="3-PHENYLPROPIONIC ACID TRANSPORTER-RELATED"/>
    <property type="match status" value="1"/>
</dbReference>
<comment type="caution">
    <text evidence="10">The sequence shown here is derived from an EMBL/GenBank/DDBJ whole genome shotgun (WGS) entry which is preliminary data.</text>
</comment>
<dbReference type="EMBL" id="MASJ01000039">
    <property type="protein sequence ID" value="OCS82860.1"/>
    <property type="molecule type" value="Genomic_DNA"/>
</dbReference>
<evidence type="ECO:0000256" key="3">
    <source>
        <dbReference type="ARBA" id="ARBA00022475"/>
    </source>
</evidence>
<dbReference type="Proteomes" id="UP000093199">
    <property type="component" value="Unassembled WGS sequence"/>
</dbReference>
<keyword evidence="2" id="KW-0813">Transport</keyword>
<feature type="transmembrane region" description="Helical" evidence="8">
    <location>
        <begin position="269"/>
        <end position="287"/>
    </location>
</feature>